<proteinExistence type="predicted"/>
<dbReference type="RefSeq" id="WP_052188549.1">
    <property type="nucleotide sequence ID" value="NZ_JALGCC010000001.1"/>
</dbReference>
<comment type="caution">
    <text evidence="1">The sequence shown here is derived from an EMBL/GenBank/DDBJ whole genome shotgun (WGS) entry which is preliminary data.</text>
</comment>
<accession>A0AAE3YEH0</accession>
<dbReference type="EMBL" id="JAVDQY010000006">
    <property type="protein sequence ID" value="MDR6528869.1"/>
    <property type="molecule type" value="Genomic_DNA"/>
</dbReference>
<protein>
    <submittedName>
        <fullName evidence="1">Uncharacterized protein</fullName>
    </submittedName>
</protein>
<evidence type="ECO:0000313" key="2">
    <source>
        <dbReference type="Proteomes" id="UP001184861"/>
    </source>
</evidence>
<reference evidence="1" key="1">
    <citation type="submission" date="2023-07" db="EMBL/GenBank/DDBJ databases">
        <title>Sorghum-associated microbial communities from plants grown in Nebraska, USA.</title>
        <authorList>
            <person name="Schachtman D."/>
        </authorList>
    </citation>
    <scope>NUCLEOTIDE SEQUENCE</scope>
    <source>
        <strain evidence="1">DS2360</strain>
    </source>
</reference>
<name>A0AAE3YEH0_9FLAO</name>
<dbReference type="AlphaFoldDB" id="A0AAE3YEH0"/>
<gene>
    <name evidence="1" type="ORF">J2787_004308</name>
</gene>
<organism evidence="1 2">
    <name type="scientific">Chryseobacterium rhizosphaerae</name>
    <dbReference type="NCBI Taxonomy" id="395937"/>
    <lineage>
        <taxon>Bacteria</taxon>
        <taxon>Pseudomonadati</taxon>
        <taxon>Bacteroidota</taxon>
        <taxon>Flavobacteriia</taxon>
        <taxon>Flavobacteriales</taxon>
        <taxon>Weeksellaceae</taxon>
        <taxon>Chryseobacterium group</taxon>
        <taxon>Chryseobacterium</taxon>
    </lineage>
</organism>
<evidence type="ECO:0000313" key="1">
    <source>
        <dbReference type="EMBL" id="MDR6528869.1"/>
    </source>
</evidence>
<sequence length="273" mass="29270">MTFLKHFGASFIFTGISVFGQVGINTANPMGTFHVDGGKNNPSSGSPSLTQSTDDFIVTQSGNVGLGSISPSVKLEISTTGTPTTPVPGIMITDGLQGKNKVLTSDENGVGIWKRQSLELVVGIMGNGYNLPFFFDYNYHHTGSSIELPPGKWLVTVNLLSVNNPNSVLDEDDYIWFRSTFSDSQTFTDKSQDIEGNADKISGMLQGPVPTGSLKYNIANGQLIINNKSGINKKYWLIVGNAEVIGNPTASNYLDRLGGSNWGENIISAVPIQ</sequence>
<dbReference type="Proteomes" id="UP001184861">
    <property type="component" value="Unassembled WGS sequence"/>
</dbReference>